<organism evidence="1">
    <name type="scientific">Solanum chacoense</name>
    <name type="common">Chaco potato</name>
    <dbReference type="NCBI Taxonomy" id="4108"/>
    <lineage>
        <taxon>Eukaryota</taxon>
        <taxon>Viridiplantae</taxon>
        <taxon>Streptophyta</taxon>
        <taxon>Embryophyta</taxon>
        <taxon>Tracheophyta</taxon>
        <taxon>Spermatophyta</taxon>
        <taxon>Magnoliopsida</taxon>
        <taxon>eudicotyledons</taxon>
        <taxon>Gunneridae</taxon>
        <taxon>Pentapetalae</taxon>
        <taxon>asterids</taxon>
        <taxon>lamiids</taxon>
        <taxon>Solanales</taxon>
        <taxon>Solanaceae</taxon>
        <taxon>Solanoideae</taxon>
        <taxon>Solaneae</taxon>
        <taxon>Solanum</taxon>
    </lineage>
</organism>
<proteinExistence type="predicted"/>
<name>A0A0V0GHY9_SOLCH</name>
<evidence type="ECO:0000313" key="1">
    <source>
        <dbReference type="EMBL" id="JAP07884.1"/>
    </source>
</evidence>
<reference evidence="1" key="1">
    <citation type="submission" date="2015-12" db="EMBL/GenBank/DDBJ databases">
        <title>Gene expression during late stages of embryo sac development: a critical building block for successful pollen-pistil interactions.</title>
        <authorList>
            <person name="Liu Y."/>
            <person name="Joly V."/>
            <person name="Sabar M."/>
            <person name="Matton D.P."/>
        </authorList>
    </citation>
    <scope>NUCLEOTIDE SEQUENCE</scope>
</reference>
<dbReference type="EMBL" id="GEDG01037872">
    <property type="protein sequence ID" value="JAP07884.1"/>
    <property type="molecule type" value="Transcribed_RNA"/>
</dbReference>
<sequence>MNHTSPRNNILFIRHLIKKLHCFIHLPIPQQPTNQSIPRTHIPLRHFLKQRQRLTHPSNLTTPINHNIPQNNTLNFISLRTFIKQLQCKIHQLNFHIQFNQTNPH</sequence>
<protein>
    <submittedName>
        <fullName evidence="1">Putative ovule protein</fullName>
    </submittedName>
</protein>
<dbReference type="AlphaFoldDB" id="A0A0V0GHY9"/>
<feature type="non-terminal residue" evidence="1">
    <location>
        <position position="105"/>
    </location>
</feature>
<accession>A0A0V0GHY9</accession>